<accession>A0A847UG82</accession>
<reference evidence="2" key="1">
    <citation type="submission" date="2019-12" db="EMBL/GenBank/DDBJ databases">
        <title>Whole-genome sequence of Halomicrobium mukohataei pws1.</title>
        <authorList>
            <person name="Verma D.K."/>
            <person name="Gopal K."/>
            <person name="Prasad E.S."/>
        </authorList>
    </citation>
    <scope>NUCLEOTIDE SEQUENCE</scope>
    <source>
        <strain evidence="2">Pws1</strain>
    </source>
</reference>
<gene>
    <name evidence="2" type="ORF">GOC74_16325</name>
</gene>
<evidence type="ECO:0000313" key="2">
    <source>
        <dbReference type="EMBL" id="NLV11496.1"/>
    </source>
</evidence>
<evidence type="ECO:0000313" key="3">
    <source>
        <dbReference type="Proteomes" id="UP000608662"/>
    </source>
</evidence>
<dbReference type="Proteomes" id="UP000608662">
    <property type="component" value="Unassembled WGS sequence"/>
</dbReference>
<comment type="caution">
    <text evidence="2">The sequence shown here is derived from an EMBL/GenBank/DDBJ whole genome shotgun (WGS) entry which is preliminary data.</text>
</comment>
<dbReference type="EMBL" id="WOYG01000001">
    <property type="protein sequence ID" value="NLV11496.1"/>
    <property type="molecule type" value="Genomic_DNA"/>
</dbReference>
<organism evidence="2 3">
    <name type="scientific">Halomicrobium mukohataei</name>
    <dbReference type="NCBI Taxonomy" id="57705"/>
    <lineage>
        <taxon>Archaea</taxon>
        <taxon>Methanobacteriati</taxon>
        <taxon>Methanobacteriota</taxon>
        <taxon>Stenosarchaea group</taxon>
        <taxon>Halobacteria</taxon>
        <taxon>Halobacteriales</taxon>
        <taxon>Haloarculaceae</taxon>
        <taxon>Halomicrobium</taxon>
    </lineage>
</organism>
<keyword evidence="1" id="KW-0812">Transmembrane</keyword>
<proteinExistence type="predicted"/>
<protein>
    <submittedName>
        <fullName evidence="2">Uncharacterized protein</fullName>
    </submittedName>
</protein>
<name>A0A847UG82_9EURY</name>
<dbReference type="AlphaFoldDB" id="A0A847UG82"/>
<keyword evidence="1" id="KW-0472">Membrane</keyword>
<sequence length="84" mass="9515">MFECMPWRDPREAALILANIILALVISAVATITVMVIVPLGDFSPQTPGRAIMIIVFYSVWAMLTFKFLFGEYIPHESLKRDDI</sequence>
<evidence type="ECO:0000256" key="1">
    <source>
        <dbReference type="SAM" id="Phobius"/>
    </source>
</evidence>
<feature type="transmembrane region" description="Helical" evidence="1">
    <location>
        <begin position="12"/>
        <end position="38"/>
    </location>
</feature>
<keyword evidence="1" id="KW-1133">Transmembrane helix</keyword>
<feature type="transmembrane region" description="Helical" evidence="1">
    <location>
        <begin position="50"/>
        <end position="70"/>
    </location>
</feature>